<accession>A0ABY1Z864</accession>
<dbReference type="PROSITE" id="PS50931">
    <property type="entry name" value="HTH_LYSR"/>
    <property type="match status" value="1"/>
</dbReference>
<evidence type="ECO:0000256" key="4">
    <source>
        <dbReference type="ARBA" id="ARBA00023163"/>
    </source>
</evidence>
<dbReference type="InterPro" id="IPR036390">
    <property type="entry name" value="WH_DNA-bd_sf"/>
</dbReference>
<dbReference type="InterPro" id="IPR036388">
    <property type="entry name" value="WH-like_DNA-bd_sf"/>
</dbReference>
<organism evidence="6 7">
    <name type="scientific">Phytopseudomonas dryadis</name>
    <dbReference type="NCBI Taxonomy" id="2487520"/>
    <lineage>
        <taxon>Bacteria</taxon>
        <taxon>Pseudomonadati</taxon>
        <taxon>Pseudomonadota</taxon>
        <taxon>Gammaproteobacteria</taxon>
        <taxon>Pseudomonadales</taxon>
        <taxon>Pseudomonadaceae</taxon>
        <taxon>Phytopseudomonas</taxon>
    </lineage>
</organism>
<evidence type="ECO:0000313" key="6">
    <source>
        <dbReference type="EMBL" id="TBV05360.1"/>
    </source>
</evidence>
<keyword evidence="2" id="KW-0805">Transcription regulation</keyword>
<dbReference type="PANTHER" id="PTHR30419">
    <property type="entry name" value="HTH-TYPE TRANSCRIPTIONAL REGULATOR YBHD"/>
    <property type="match status" value="1"/>
</dbReference>
<dbReference type="SUPFAM" id="SSF53850">
    <property type="entry name" value="Periplasmic binding protein-like II"/>
    <property type="match status" value="1"/>
</dbReference>
<evidence type="ECO:0000256" key="1">
    <source>
        <dbReference type="ARBA" id="ARBA00009437"/>
    </source>
</evidence>
<feature type="domain" description="HTH lysR-type" evidence="5">
    <location>
        <begin position="9"/>
        <end position="60"/>
    </location>
</feature>
<reference evidence="6 7" key="1">
    <citation type="submission" date="2018-06" db="EMBL/GenBank/DDBJ databases">
        <title>Three novel Pseudomonas species isolated from symptomatic oak.</title>
        <authorList>
            <person name="Bueno-Gonzalez V."/>
            <person name="Brady C."/>
        </authorList>
    </citation>
    <scope>NUCLEOTIDE SEQUENCE [LARGE SCALE GENOMIC DNA]</scope>
    <source>
        <strain evidence="6 7">P26B</strain>
    </source>
</reference>
<keyword evidence="7" id="KW-1185">Reference proteome</keyword>
<keyword evidence="3" id="KW-0238">DNA-binding</keyword>
<dbReference type="Pfam" id="PF00126">
    <property type="entry name" value="HTH_1"/>
    <property type="match status" value="1"/>
</dbReference>
<evidence type="ECO:0000259" key="5">
    <source>
        <dbReference type="PROSITE" id="PS50931"/>
    </source>
</evidence>
<evidence type="ECO:0000313" key="7">
    <source>
        <dbReference type="Proteomes" id="UP000291334"/>
    </source>
</evidence>
<comment type="caution">
    <text evidence="6">The sequence shown here is derived from an EMBL/GenBank/DDBJ whole genome shotgun (WGS) entry which is preliminary data.</text>
</comment>
<dbReference type="InterPro" id="IPR050950">
    <property type="entry name" value="HTH-type_LysR_regulators"/>
</dbReference>
<name>A0ABY1Z864_9GAMM</name>
<dbReference type="Pfam" id="PF03466">
    <property type="entry name" value="LysR_substrate"/>
    <property type="match status" value="1"/>
</dbReference>
<dbReference type="EMBL" id="QJUM01000013">
    <property type="protein sequence ID" value="TBV05360.1"/>
    <property type="molecule type" value="Genomic_DNA"/>
</dbReference>
<evidence type="ECO:0000256" key="3">
    <source>
        <dbReference type="ARBA" id="ARBA00023125"/>
    </source>
</evidence>
<comment type="similarity">
    <text evidence="1">Belongs to the LysR transcriptional regulatory family.</text>
</comment>
<dbReference type="InterPro" id="IPR005119">
    <property type="entry name" value="LysR_subst-bd"/>
</dbReference>
<protein>
    <submittedName>
        <fullName evidence="6">LysR family transcriptional regulator</fullName>
    </submittedName>
</protein>
<keyword evidence="4" id="KW-0804">Transcription</keyword>
<sequence length="303" mass="33061">MPTLSRFTRYFIEVAQRGSIRKAAETLHVSASAIDRQILKAEDDLGVKLFERLPGGLRLTAAGELMLVTARQSEKAFQRTLEQLDELQGLRRGHVDIAMIDALSEGFVAEAVAELVGQYPRLTFGLRTANNQDVLSQVLAAEVDFGLLLDPPPSGDLQVRSVTDIPLGIAMPVGHPLSGRSAVQLGDALSHRLLLPAEPLIVHQHAKVLYQRQHVDIQRLTSCNDVRTMRSLIRQGVGVGLLSWLDVASELGAGTLAFVPLKPGHAEPLRLSLCVASHRQLSRAAQLALEAMQARIERIPARL</sequence>
<evidence type="ECO:0000256" key="2">
    <source>
        <dbReference type="ARBA" id="ARBA00023015"/>
    </source>
</evidence>
<gene>
    <name evidence="6" type="ORF">DNK34_12490</name>
</gene>
<dbReference type="SUPFAM" id="SSF46785">
    <property type="entry name" value="Winged helix' DNA-binding domain"/>
    <property type="match status" value="1"/>
</dbReference>
<dbReference type="Gene3D" id="3.40.190.10">
    <property type="entry name" value="Periplasmic binding protein-like II"/>
    <property type="match status" value="2"/>
</dbReference>
<dbReference type="RefSeq" id="WP_131174775.1">
    <property type="nucleotide sequence ID" value="NZ_QJUM01000013.1"/>
</dbReference>
<dbReference type="Gene3D" id="1.10.10.10">
    <property type="entry name" value="Winged helix-like DNA-binding domain superfamily/Winged helix DNA-binding domain"/>
    <property type="match status" value="1"/>
</dbReference>
<dbReference type="InterPro" id="IPR000847">
    <property type="entry name" value="LysR_HTH_N"/>
</dbReference>
<dbReference type="PANTHER" id="PTHR30419:SF8">
    <property type="entry name" value="NITROGEN ASSIMILATION TRANSCRIPTIONAL ACTIVATOR-RELATED"/>
    <property type="match status" value="1"/>
</dbReference>
<dbReference type="Proteomes" id="UP000291334">
    <property type="component" value="Unassembled WGS sequence"/>
</dbReference>
<proteinExistence type="inferred from homology"/>